<accession>A0A7C3A6U7</accession>
<protein>
    <submittedName>
        <fullName evidence="8">GlsB/YeaQ/YmgE family stress response membrane protein</fullName>
    </submittedName>
</protein>
<keyword evidence="5 7" id="KW-1133">Transmembrane helix</keyword>
<evidence type="ECO:0000256" key="5">
    <source>
        <dbReference type="ARBA" id="ARBA00022989"/>
    </source>
</evidence>
<comment type="subcellular location">
    <subcellularLocation>
        <location evidence="1">Cell membrane</location>
        <topology evidence="1">Multi-pass membrane protein</topology>
    </subcellularLocation>
</comment>
<dbReference type="InterPro" id="IPR007341">
    <property type="entry name" value="Transgly_assoc"/>
</dbReference>
<evidence type="ECO:0000313" key="8">
    <source>
        <dbReference type="EMBL" id="HEX69672.1"/>
    </source>
</evidence>
<evidence type="ECO:0000256" key="4">
    <source>
        <dbReference type="ARBA" id="ARBA00022692"/>
    </source>
</evidence>
<keyword evidence="6 7" id="KW-0472">Membrane</keyword>
<feature type="transmembrane region" description="Helical" evidence="7">
    <location>
        <begin position="33"/>
        <end position="55"/>
    </location>
</feature>
<comment type="similarity">
    <text evidence="2">Belongs to the UPF0410 family.</text>
</comment>
<keyword evidence="4 7" id="KW-0812">Transmembrane</keyword>
<evidence type="ECO:0000256" key="3">
    <source>
        <dbReference type="ARBA" id="ARBA00022475"/>
    </source>
</evidence>
<name>A0A7C3A6U7_9BACT</name>
<sequence>MYWIAQLVGIALISAVLSAWARGARTDRLLRLLLLALLWTIALGVLGALIGGFVATGLLGIADYDDFDLGSFLIAVLTSVVLLGVAERTGIAGRG</sequence>
<proteinExistence type="inferred from homology"/>
<reference evidence="8" key="1">
    <citation type="journal article" date="2020" name="mSystems">
        <title>Genome- and Community-Level Interaction Insights into Carbon Utilization and Element Cycling Functions of Hydrothermarchaeota in Hydrothermal Sediment.</title>
        <authorList>
            <person name="Zhou Z."/>
            <person name="Liu Y."/>
            <person name="Xu W."/>
            <person name="Pan J."/>
            <person name="Luo Z.H."/>
            <person name="Li M."/>
        </authorList>
    </citation>
    <scope>NUCLEOTIDE SEQUENCE [LARGE SCALE GENOMIC DNA]</scope>
    <source>
        <strain evidence="8">SpSt-192</strain>
    </source>
</reference>
<keyword evidence="3" id="KW-1003">Cell membrane</keyword>
<evidence type="ECO:0000256" key="7">
    <source>
        <dbReference type="SAM" id="Phobius"/>
    </source>
</evidence>
<feature type="transmembrane region" description="Helical" evidence="7">
    <location>
        <begin position="67"/>
        <end position="86"/>
    </location>
</feature>
<dbReference type="AlphaFoldDB" id="A0A7C3A6U7"/>
<evidence type="ECO:0000256" key="6">
    <source>
        <dbReference type="ARBA" id="ARBA00023136"/>
    </source>
</evidence>
<comment type="caution">
    <text evidence="8">The sequence shown here is derived from an EMBL/GenBank/DDBJ whole genome shotgun (WGS) entry which is preliminary data.</text>
</comment>
<organism evidence="8">
    <name type="scientific">Thermorudis sp</name>
    <dbReference type="NCBI Taxonomy" id="1969470"/>
    <lineage>
        <taxon>Bacteria</taxon>
        <taxon>Pseudomonadati</taxon>
        <taxon>Thermomicrobiota</taxon>
        <taxon>Thermomicrobia</taxon>
        <taxon>Thermomicrobia incertae sedis</taxon>
        <taxon>Thermorudis</taxon>
    </lineage>
</organism>
<dbReference type="GO" id="GO:0005886">
    <property type="term" value="C:plasma membrane"/>
    <property type="evidence" value="ECO:0007669"/>
    <property type="project" value="UniProtKB-SubCell"/>
</dbReference>
<evidence type="ECO:0000256" key="2">
    <source>
        <dbReference type="ARBA" id="ARBA00011006"/>
    </source>
</evidence>
<dbReference type="Pfam" id="PF04226">
    <property type="entry name" value="Transgly_assoc"/>
    <property type="match status" value="1"/>
</dbReference>
<dbReference type="EMBL" id="DSID01000024">
    <property type="protein sequence ID" value="HEX69672.1"/>
    <property type="molecule type" value="Genomic_DNA"/>
</dbReference>
<evidence type="ECO:0000256" key="1">
    <source>
        <dbReference type="ARBA" id="ARBA00004651"/>
    </source>
</evidence>
<gene>
    <name evidence="8" type="ORF">ENP13_00280</name>
</gene>